<gene>
    <name evidence="8" type="ORF">G3570_04785</name>
</gene>
<feature type="transmembrane region" description="Helical" evidence="7">
    <location>
        <begin position="21"/>
        <end position="42"/>
    </location>
</feature>
<comment type="similarity">
    <text evidence="2">Belongs to the polysaccharide synthase family.</text>
</comment>
<dbReference type="AlphaFoldDB" id="A0A6M1SUX9"/>
<keyword evidence="9" id="KW-1185">Reference proteome</keyword>
<keyword evidence="4 7" id="KW-0812">Transmembrane</keyword>
<protein>
    <submittedName>
        <fullName evidence="8">Lipopolysaccharide biosynthesis protein</fullName>
    </submittedName>
</protein>
<feature type="transmembrane region" description="Helical" evidence="7">
    <location>
        <begin position="177"/>
        <end position="198"/>
    </location>
</feature>
<feature type="transmembrane region" description="Helical" evidence="7">
    <location>
        <begin position="119"/>
        <end position="143"/>
    </location>
</feature>
<dbReference type="InterPro" id="IPR050833">
    <property type="entry name" value="Poly_Biosynth_Transport"/>
</dbReference>
<feature type="transmembrane region" description="Helical" evidence="7">
    <location>
        <begin position="454"/>
        <end position="474"/>
    </location>
</feature>
<evidence type="ECO:0000256" key="4">
    <source>
        <dbReference type="ARBA" id="ARBA00022692"/>
    </source>
</evidence>
<evidence type="ECO:0000313" key="9">
    <source>
        <dbReference type="Proteomes" id="UP000473278"/>
    </source>
</evidence>
<accession>A0A6M1SUX9</accession>
<sequence length="510" mass="56851">MAEKENKKTIKQEVINSSLWGFLDKGSNIITSFLLGIVLARLLPPSDFGLIGLAMIIVGFGQIFVKLGMGPALIQKQDITERHVRVVFTTSITAGILLSIIVFASAPVTALIFDNYKVIPIVKALSIIFVISGLQIPSSALLIKKLDFRHLFYISLVESILYGFVSITLALLGFGVWSLVIGNIFRRVVSLIGSYWYVRHSLKPLFAKKEFHDLIHFGTGETLSGIFSYFALKGDYFVIGKLLGESALGLYTKAYNLMQAPTTQFVSVLTNVLFPTAAKLQADEKRLQRVFLRSMSSISFFALPLCTLLVLVAPELIYGLYGENWQGAIIPLQILGGFGIFRAMYNASASFLRAKGLVFQIFWAQVLYGIIVVVAVWFASTAFGLTGAAWAVGFAIFAMWCFMMELNIRSIRLSRLDIAYTLKPGVILAFVLFFSIQGLRMSLIFMGYSAFPLIKLGLFLLVGLFSVLITVLFLPQKWFNFVLVDLLEIVEKRVSSKFILYLQNIINFIK</sequence>
<dbReference type="CDD" id="cd13127">
    <property type="entry name" value="MATE_tuaB_like"/>
    <property type="match status" value="1"/>
</dbReference>
<evidence type="ECO:0000256" key="1">
    <source>
        <dbReference type="ARBA" id="ARBA00004651"/>
    </source>
</evidence>
<feature type="transmembrane region" description="Helical" evidence="7">
    <location>
        <begin position="385"/>
        <end position="404"/>
    </location>
</feature>
<feature type="transmembrane region" description="Helical" evidence="7">
    <location>
        <begin position="86"/>
        <end position="113"/>
    </location>
</feature>
<evidence type="ECO:0000256" key="2">
    <source>
        <dbReference type="ARBA" id="ARBA00007430"/>
    </source>
</evidence>
<feature type="transmembrane region" description="Helical" evidence="7">
    <location>
        <begin position="48"/>
        <end position="65"/>
    </location>
</feature>
<reference evidence="8 9" key="1">
    <citation type="submission" date="2020-02" db="EMBL/GenBank/DDBJ databases">
        <title>Balneolaceae bacterium YR4-1, complete genome.</title>
        <authorList>
            <person name="Li Y."/>
            <person name="Wu S."/>
        </authorList>
    </citation>
    <scope>NUCLEOTIDE SEQUENCE [LARGE SCALE GENOMIC DNA]</scope>
    <source>
        <strain evidence="8 9">YR4-1</strain>
    </source>
</reference>
<dbReference type="RefSeq" id="WP_165139847.1">
    <property type="nucleotide sequence ID" value="NZ_JAALLT010000002.1"/>
</dbReference>
<keyword evidence="5 7" id="KW-1133">Transmembrane helix</keyword>
<feature type="transmembrane region" description="Helical" evidence="7">
    <location>
        <begin position="357"/>
        <end position="379"/>
    </location>
</feature>
<comment type="subcellular location">
    <subcellularLocation>
        <location evidence="1">Cell membrane</location>
        <topology evidence="1">Multi-pass membrane protein</topology>
    </subcellularLocation>
</comment>
<name>A0A6M1SUX9_9BACT</name>
<dbReference type="PANTHER" id="PTHR30250:SF10">
    <property type="entry name" value="LIPOPOLYSACCHARIDE BIOSYNTHESIS PROTEIN WZXC"/>
    <property type="match status" value="1"/>
</dbReference>
<proteinExistence type="inferred from homology"/>
<organism evidence="8 9">
    <name type="scientific">Halalkalibaculum roseum</name>
    <dbReference type="NCBI Taxonomy" id="2709311"/>
    <lineage>
        <taxon>Bacteria</taxon>
        <taxon>Pseudomonadati</taxon>
        <taxon>Balneolota</taxon>
        <taxon>Balneolia</taxon>
        <taxon>Balneolales</taxon>
        <taxon>Balneolaceae</taxon>
        <taxon>Halalkalibaculum</taxon>
    </lineage>
</organism>
<dbReference type="GO" id="GO:0005886">
    <property type="term" value="C:plasma membrane"/>
    <property type="evidence" value="ECO:0007669"/>
    <property type="project" value="UniProtKB-SubCell"/>
</dbReference>
<evidence type="ECO:0000256" key="7">
    <source>
        <dbReference type="SAM" id="Phobius"/>
    </source>
</evidence>
<evidence type="ECO:0000256" key="3">
    <source>
        <dbReference type="ARBA" id="ARBA00022475"/>
    </source>
</evidence>
<dbReference type="EMBL" id="JAALLT010000002">
    <property type="protein sequence ID" value="NGP75938.1"/>
    <property type="molecule type" value="Genomic_DNA"/>
</dbReference>
<evidence type="ECO:0000256" key="6">
    <source>
        <dbReference type="ARBA" id="ARBA00023136"/>
    </source>
</evidence>
<feature type="transmembrane region" description="Helical" evidence="7">
    <location>
        <begin position="325"/>
        <end position="345"/>
    </location>
</feature>
<feature type="transmembrane region" description="Helical" evidence="7">
    <location>
        <begin position="290"/>
        <end position="313"/>
    </location>
</feature>
<feature type="transmembrane region" description="Helical" evidence="7">
    <location>
        <begin position="150"/>
        <end position="171"/>
    </location>
</feature>
<keyword evidence="6 7" id="KW-0472">Membrane</keyword>
<evidence type="ECO:0000313" key="8">
    <source>
        <dbReference type="EMBL" id="NGP75938.1"/>
    </source>
</evidence>
<dbReference type="PANTHER" id="PTHR30250">
    <property type="entry name" value="PST FAMILY PREDICTED COLANIC ACID TRANSPORTER"/>
    <property type="match status" value="1"/>
</dbReference>
<keyword evidence="3" id="KW-1003">Cell membrane</keyword>
<feature type="transmembrane region" description="Helical" evidence="7">
    <location>
        <begin position="425"/>
        <end position="448"/>
    </location>
</feature>
<evidence type="ECO:0000256" key="5">
    <source>
        <dbReference type="ARBA" id="ARBA00022989"/>
    </source>
</evidence>
<dbReference type="Pfam" id="PF13440">
    <property type="entry name" value="Polysacc_synt_3"/>
    <property type="match status" value="1"/>
</dbReference>
<dbReference type="Proteomes" id="UP000473278">
    <property type="component" value="Unassembled WGS sequence"/>
</dbReference>
<comment type="caution">
    <text evidence="8">The sequence shown here is derived from an EMBL/GenBank/DDBJ whole genome shotgun (WGS) entry which is preliminary data.</text>
</comment>